<dbReference type="Proteomes" id="UP000001946">
    <property type="component" value="Chromosome"/>
</dbReference>
<evidence type="ECO:0000313" key="2">
    <source>
        <dbReference type="EMBL" id="BAE82582.1"/>
    </source>
</evidence>
<dbReference type="KEGG" id="dsy:DSY0793"/>
<dbReference type="Pfam" id="PF13193">
    <property type="entry name" value="AMP-binding_C"/>
    <property type="match status" value="1"/>
</dbReference>
<reference evidence="2 3" key="1">
    <citation type="journal article" date="2006" name="J. Bacteriol.">
        <title>Complete genome sequence of the dehalorespiring bacterium Desulfitobacterium hafniense Y51 and comparison with Dehalococcoides ethenogenes 195.</title>
        <authorList>
            <person name="Nonaka H."/>
            <person name="Keresztes G."/>
            <person name="Shinoda Y."/>
            <person name="Ikenaga Y."/>
            <person name="Abe M."/>
            <person name="Naito K."/>
            <person name="Inatomi K."/>
            <person name="Furukawa K."/>
            <person name="Inui M."/>
            <person name="Yukawa H."/>
        </authorList>
    </citation>
    <scope>NUCLEOTIDE SEQUENCE [LARGE SCALE GENOMIC DNA]</scope>
    <source>
        <strain evidence="2 3">Y51</strain>
    </source>
</reference>
<dbReference type="eggNOG" id="COG0365">
    <property type="taxonomic scope" value="Bacteria"/>
</dbReference>
<dbReference type="InterPro" id="IPR045851">
    <property type="entry name" value="AMP-bd_C_sf"/>
</dbReference>
<dbReference type="Gene3D" id="3.30.300.30">
    <property type="match status" value="1"/>
</dbReference>
<keyword evidence="3" id="KW-1185">Reference proteome</keyword>
<proteinExistence type="predicted"/>
<dbReference type="HOGENOM" id="CLU_1989024_0_0_9"/>
<accession>Q24ZG0</accession>
<protein>
    <recommendedName>
        <fullName evidence="1">AMP-binding enzyme C-terminal domain-containing protein</fullName>
    </recommendedName>
</protein>
<dbReference type="SUPFAM" id="SSF56801">
    <property type="entry name" value="Acetyl-CoA synthetase-like"/>
    <property type="match status" value="1"/>
</dbReference>
<dbReference type="InterPro" id="IPR025110">
    <property type="entry name" value="AMP-bd_C"/>
</dbReference>
<dbReference type="STRING" id="138119.DSY0793"/>
<gene>
    <name evidence="2" type="ordered locus">DSY0793</name>
</gene>
<name>Q24ZG0_DESHY</name>
<organism evidence="2 3">
    <name type="scientific">Desulfitobacterium hafniense (strain Y51)</name>
    <dbReference type="NCBI Taxonomy" id="138119"/>
    <lineage>
        <taxon>Bacteria</taxon>
        <taxon>Bacillati</taxon>
        <taxon>Bacillota</taxon>
        <taxon>Clostridia</taxon>
        <taxon>Eubacteriales</taxon>
        <taxon>Desulfitobacteriaceae</taxon>
        <taxon>Desulfitobacterium</taxon>
    </lineage>
</organism>
<evidence type="ECO:0000313" key="3">
    <source>
        <dbReference type="Proteomes" id="UP000001946"/>
    </source>
</evidence>
<evidence type="ECO:0000259" key="1">
    <source>
        <dbReference type="Pfam" id="PF13193"/>
    </source>
</evidence>
<dbReference type="AlphaFoldDB" id="Q24ZG0"/>
<dbReference type="EMBL" id="AP008230">
    <property type="protein sequence ID" value="BAE82582.1"/>
    <property type="molecule type" value="Genomic_DNA"/>
</dbReference>
<feature type="domain" description="AMP-binding enzyme C-terminal" evidence="1">
    <location>
        <begin position="46"/>
        <end position="126"/>
    </location>
</feature>
<sequence>MNGTVFRGGVRMGGAEIALAKERDMWDGVFMDGFRSGTSTISYYQLESVLMDFPRVLEAGVVAKSDDLTQCQILSVYLALEDGLGSDADYERFTQEVVHYVREHFSLRCTIDVKIKEKLPMTRSGKILRTVLQGWN</sequence>